<sequence>MDNRLSTEQEFFRHFIKLIEEGIRKQTPMSKAPSDFESGKALAYHEIADMIVECSRIFNIPLNTLGIEDINPDILL</sequence>
<dbReference type="EMBL" id="CP119311">
    <property type="protein sequence ID" value="WEK34569.1"/>
    <property type="molecule type" value="Genomic_DNA"/>
</dbReference>
<name>A0AAJ5WNV9_9BACT</name>
<dbReference type="AlphaFoldDB" id="A0AAJ5WNV9"/>
<accession>A0AAJ5WNV9</accession>
<organism evidence="1 2">
    <name type="scientific">Candidatus Pseudobacter hemicellulosilyticus</name>
    <dbReference type="NCBI Taxonomy" id="3121375"/>
    <lineage>
        <taxon>Bacteria</taxon>
        <taxon>Pseudomonadati</taxon>
        <taxon>Bacteroidota</taxon>
        <taxon>Chitinophagia</taxon>
        <taxon>Chitinophagales</taxon>
        <taxon>Chitinophagaceae</taxon>
        <taxon>Pseudobacter</taxon>
    </lineage>
</organism>
<gene>
    <name evidence="1" type="ORF">P0Y53_18945</name>
</gene>
<evidence type="ECO:0000313" key="2">
    <source>
        <dbReference type="Proteomes" id="UP001220610"/>
    </source>
</evidence>
<proteinExistence type="predicted"/>
<dbReference type="Proteomes" id="UP001220610">
    <property type="component" value="Chromosome"/>
</dbReference>
<reference evidence="1" key="1">
    <citation type="submission" date="2023-03" db="EMBL/GenBank/DDBJ databases">
        <title>Andean soil-derived lignocellulolytic bacterial consortium as a source of novel taxa and putative plastic-active enzymes.</title>
        <authorList>
            <person name="Diaz-Garcia L."/>
            <person name="Chuvochina M."/>
            <person name="Feuerriegel G."/>
            <person name="Bunk B."/>
            <person name="Sproer C."/>
            <person name="Streit W.R."/>
            <person name="Rodriguez L.M."/>
            <person name="Overmann J."/>
            <person name="Jimenez D.J."/>
        </authorList>
    </citation>
    <scope>NUCLEOTIDE SEQUENCE</scope>
    <source>
        <strain evidence="1">MAG 7</strain>
    </source>
</reference>
<evidence type="ECO:0000313" key="1">
    <source>
        <dbReference type="EMBL" id="WEK34569.1"/>
    </source>
</evidence>
<protein>
    <submittedName>
        <fullName evidence="1">Uncharacterized protein</fullName>
    </submittedName>
</protein>